<comment type="caution">
    <text evidence="2">The sequence shown here is derived from an EMBL/GenBank/DDBJ whole genome shotgun (WGS) entry which is preliminary data.</text>
</comment>
<feature type="compositionally biased region" description="Pro residues" evidence="1">
    <location>
        <begin position="296"/>
        <end position="308"/>
    </location>
</feature>
<keyword evidence="2" id="KW-0808">Transferase</keyword>
<dbReference type="GO" id="GO:0005737">
    <property type="term" value="C:cytoplasm"/>
    <property type="evidence" value="ECO:0007669"/>
    <property type="project" value="TreeGrafter"/>
</dbReference>
<gene>
    <name evidence="2" type="ORF">GBAR_LOCUS9259</name>
</gene>
<dbReference type="GO" id="GO:0008432">
    <property type="term" value="F:JUN kinase binding"/>
    <property type="evidence" value="ECO:0007669"/>
    <property type="project" value="TreeGrafter"/>
</dbReference>
<sequence>MRMIPDVLTSLSSARRRRSNAVTESTPSVEESGHQSDIPSSRHATMWMGSDQGVLYVHSAVTQWRRCIHADKLPSAIKSIVHIKGKVFVLLANSSVAVFRRFPDGEWDWDNYSVVYLTQKKDLPVTAMASVKFNVWCAIGNSIHVVHSHLLKMEATFAVHSRKRSEVGGLVVVGEGVWISFKQDSTLRLYNGTTFNHMQDLDIAPAIRRNITFGGEKRSHAMAIQISSLVAAHNCLWVGTENGILLTFPFNAPSVVAEETGWEVIKEAEVIGGTKPPEPFDVRMEHAEEASGLLTPDPPTPRKQPPRSPVRSLQSSITSIISKVGSTPAAAAEESPLPPLLEFQSEQQQMSLSSPPHSKPFHPFCEVDQSQISIHCHINAISALICVPGMVPQSVAIVEPLQGIVVGTGDTSKLKPALFVVSCGEGHLDLRTADKVLETLAG</sequence>
<dbReference type="AlphaFoldDB" id="A0AA35WID1"/>
<evidence type="ECO:0000256" key="1">
    <source>
        <dbReference type="SAM" id="MobiDB-lite"/>
    </source>
</evidence>
<feature type="compositionally biased region" description="Polar residues" evidence="1">
    <location>
        <begin position="20"/>
        <end position="40"/>
    </location>
</feature>
<keyword evidence="3" id="KW-1185">Reference proteome</keyword>
<protein>
    <submittedName>
        <fullName evidence="2">C-Jun-amino-terminal kinase-interacting protein 3</fullName>
    </submittedName>
</protein>
<dbReference type="Pfam" id="PF19056">
    <property type="entry name" value="WD40_2"/>
    <property type="match status" value="1"/>
</dbReference>
<accession>A0AA35WID1</accession>
<feature type="region of interest" description="Disordered" evidence="1">
    <location>
        <begin position="14"/>
        <end position="40"/>
    </location>
</feature>
<organism evidence="2 3">
    <name type="scientific">Geodia barretti</name>
    <name type="common">Barrett's horny sponge</name>
    <dbReference type="NCBI Taxonomy" id="519541"/>
    <lineage>
        <taxon>Eukaryota</taxon>
        <taxon>Metazoa</taxon>
        <taxon>Porifera</taxon>
        <taxon>Demospongiae</taxon>
        <taxon>Heteroscleromorpha</taxon>
        <taxon>Tetractinellida</taxon>
        <taxon>Astrophorina</taxon>
        <taxon>Geodiidae</taxon>
        <taxon>Geodia</taxon>
    </lineage>
</organism>
<dbReference type="EMBL" id="CASHTH010001394">
    <property type="protein sequence ID" value="CAI8014848.1"/>
    <property type="molecule type" value="Genomic_DNA"/>
</dbReference>
<reference evidence="2" key="1">
    <citation type="submission" date="2023-03" db="EMBL/GenBank/DDBJ databases">
        <authorList>
            <person name="Steffen K."/>
            <person name="Cardenas P."/>
        </authorList>
    </citation>
    <scope>NUCLEOTIDE SEQUENCE</scope>
</reference>
<name>A0AA35WID1_GEOBA</name>
<evidence type="ECO:0000313" key="3">
    <source>
        <dbReference type="Proteomes" id="UP001174909"/>
    </source>
</evidence>
<dbReference type="Proteomes" id="UP001174909">
    <property type="component" value="Unassembled WGS sequence"/>
</dbReference>
<dbReference type="GO" id="GO:0019894">
    <property type="term" value="F:kinesin binding"/>
    <property type="evidence" value="ECO:0007669"/>
    <property type="project" value="TreeGrafter"/>
</dbReference>
<proteinExistence type="predicted"/>
<dbReference type="GO" id="GO:0016301">
    <property type="term" value="F:kinase activity"/>
    <property type="evidence" value="ECO:0007669"/>
    <property type="project" value="UniProtKB-KW"/>
</dbReference>
<dbReference type="EMBL" id="CASHTH010001394">
    <property type="protein sequence ID" value="CAI8014847.1"/>
    <property type="molecule type" value="Genomic_DNA"/>
</dbReference>
<dbReference type="PANTHER" id="PTHR13886">
    <property type="entry name" value="JNK/SAPK-ASSOCIATED PROTEIN"/>
    <property type="match status" value="1"/>
</dbReference>
<dbReference type="GO" id="GO:0030159">
    <property type="term" value="F:signaling receptor complex adaptor activity"/>
    <property type="evidence" value="ECO:0007669"/>
    <property type="project" value="TreeGrafter"/>
</dbReference>
<evidence type="ECO:0000313" key="2">
    <source>
        <dbReference type="EMBL" id="CAI8014847.1"/>
    </source>
</evidence>
<dbReference type="GO" id="GO:0016192">
    <property type="term" value="P:vesicle-mediated transport"/>
    <property type="evidence" value="ECO:0007669"/>
    <property type="project" value="TreeGrafter"/>
</dbReference>
<feature type="region of interest" description="Disordered" evidence="1">
    <location>
        <begin position="291"/>
        <end position="313"/>
    </location>
</feature>
<keyword evidence="2" id="KW-0418">Kinase</keyword>
<dbReference type="GO" id="GO:0005078">
    <property type="term" value="F:MAP-kinase scaffold activity"/>
    <property type="evidence" value="ECO:0007669"/>
    <property type="project" value="InterPro"/>
</dbReference>
<dbReference type="InterPro" id="IPR039911">
    <property type="entry name" value="JIP3/JIP4"/>
</dbReference>
<dbReference type="PANTHER" id="PTHR13886:SF4">
    <property type="entry name" value="JNK-INTERACTING PROTEIN 3"/>
    <property type="match status" value="1"/>
</dbReference>